<proteinExistence type="predicted"/>
<protein>
    <submittedName>
        <fullName evidence="2">Uncharacterized protein</fullName>
    </submittedName>
</protein>
<gene>
    <name evidence="2" type="ORF">LHGZ1_2036</name>
</gene>
<sequence length="44" mass="4712">MPSAGPGTIMVRIVALPRLQPLPDIPRTGPQGWHGACNSIRHDP</sequence>
<reference evidence="3" key="1">
    <citation type="submission" date="2017-06" db="EMBL/GenBank/DDBJ databases">
        <title>Whole genome sequence of Laribacter hongkongensis LHGZ1.</title>
        <authorList>
            <person name="Chen D."/>
            <person name="Wu H."/>
            <person name="Chen J."/>
        </authorList>
    </citation>
    <scope>NUCLEOTIDE SEQUENCE [LARGE SCALE GENOMIC DNA]</scope>
    <source>
        <strain evidence="3">LHGZ1</strain>
    </source>
</reference>
<organism evidence="2 3">
    <name type="scientific">Laribacter hongkongensis</name>
    <dbReference type="NCBI Taxonomy" id="168471"/>
    <lineage>
        <taxon>Bacteria</taxon>
        <taxon>Pseudomonadati</taxon>
        <taxon>Pseudomonadota</taxon>
        <taxon>Betaproteobacteria</taxon>
        <taxon>Neisseriales</taxon>
        <taxon>Aquaspirillaceae</taxon>
        <taxon>Laribacter</taxon>
    </lineage>
</organism>
<evidence type="ECO:0000313" key="3">
    <source>
        <dbReference type="Proteomes" id="UP000197424"/>
    </source>
</evidence>
<name>A0A248LJD3_9NEIS</name>
<feature type="region of interest" description="Disordered" evidence="1">
    <location>
        <begin position="22"/>
        <end position="44"/>
    </location>
</feature>
<dbReference type="AlphaFoldDB" id="A0A248LJD3"/>
<accession>A0A248LJD3</accession>
<dbReference type="EMBL" id="CP022115">
    <property type="protein sequence ID" value="ASJ24867.1"/>
    <property type="molecule type" value="Genomic_DNA"/>
</dbReference>
<evidence type="ECO:0000256" key="1">
    <source>
        <dbReference type="SAM" id="MobiDB-lite"/>
    </source>
</evidence>
<evidence type="ECO:0000313" key="2">
    <source>
        <dbReference type="EMBL" id="ASJ24867.1"/>
    </source>
</evidence>
<dbReference type="Proteomes" id="UP000197424">
    <property type="component" value="Chromosome"/>
</dbReference>